<name>H1ZXQ8_ECOLX</name>
<organism evidence="1">
    <name type="scientific">Escherichia coli</name>
    <dbReference type="NCBI Taxonomy" id="562"/>
    <lineage>
        <taxon>Bacteria</taxon>
        <taxon>Pseudomonadati</taxon>
        <taxon>Pseudomonadota</taxon>
        <taxon>Gammaproteobacteria</taxon>
        <taxon>Enterobacterales</taxon>
        <taxon>Enterobacteriaceae</taxon>
        <taxon>Escherichia</taxon>
    </lineage>
</organism>
<dbReference type="EMBL" id="FR851303">
    <property type="protein sequence ID" value="CCA64235.1"/>
    <property type="molecule type" value="Genomic_DNA"/>
</dbReference>
<proteinExistence type="predicted"/>
<reference evidence="1" key="1">
    <citation type="submission" date="2011-04" db="EMBL/GenBank/DDBJ databases">
        <authorList>
            <person name="Aslett M."/>
        </authorList>
    </citation>
    <scope>NUCLEOTIDE SEQUENCE [LARGE SCALE GENOMIC DNA]</scope>
    <source>
        <strain evidence="1">APEC strain 7122</strain>
        <plasmid evidence="1">pChi7122-2</plasmid>
    </source>
</reference>
<keyword evidence="1" id="KW-0614">Plasmid</keyword>
<reference evidence="1" key="2">
    <citation type="submission" date="2012-01" db="EMBL/GenBank/DDBJ databases">
        <title>New insights into the fitness-associated mechanisms of ExPECs revealed by the genotypic and phenotypic characterization of large plasmids of APEC 7122 (O78:K80:H9).</title>
        <authorList>
            <person name="Mellata M."/>
            <person name="Maddux J."/>
            <person name="Nam T."/>
            <person name="Thomson N."/>
            <person name="Hauser H."/>
            <person name="Stevens N.P."/>
            <person name="Mukhopadhyay S."/>
            <person name="Nickerson C."/>
            <person name="Sarker S."/>
            <person name="Crabbe A."/>
            <person name="Curtis III R."/>
        </authorList>
    </citation>
    <scope>NUCLEOTIDE SEQUENCE [LARGE SCALE GENOMIC DNA]</scope>
    <source>
        <strain evidence="1">APEC strain 7122</strain>
        <plasmid evidence="1">pChi7122-2</plasmid>
    </source>
</reference>
<geneLocation type="plasmid" evidence="1">
    <name>pChi7122-2</name>
</geneLocation>
<accession>H1ZXQ8</accession>
<sequence>MIVIMVNQKVIPVCKLNRTKRHNTCNNTCNIFSWQDKQEQ</sequence>
<gene>
    <name evidence="1" type="ORF">MM2_009</name>
</gene>
<dbReference type="AlphaFoldDB" id="H1ZXQ8"/>
<protein>
    <submittedName>
        <fullName evidence="1">Uncharacterized protein</fullName>
    </submittedName>
</protein>
<evidence type="ECO:0000313" key="1">
    <source>
        <dbReference type="EMBL" id="CCA64235.1"/>
    </source>
</evidence>